<dbReference type="PANTHER" id="PTHR24134:SF9">
    <property type="entry name" value="ANKYRIN REPEAT AND SOCS BOX PROTEIN 8"/>
    <property type="match status" value="1"/>
</dbReference>
<proteinExistence type="predicted"/>
<keyword evidence="1" id="KW-0677">Repeat</keyword>
<dbReference type="SMART" id="SM00248">
    <property type="entry name" value="ANK"/>
    <property type="match status" value="5"/>
</dbReference>
<dbReference type="PROSITE" id="PS50297">
    <property type="entry name" value="ANK_REP_REGION"/>
    <property type="match status" value="2"/>
</dbReference>
<dbReference type="PRINTS" id="PR01415">
    <property type="entry name" value="ANKYRIN"/>
</dbReference>
<accession>A0A7S4E6N7</accession>
<dbReference type="Pfam" id="PF00023">
    <property type="entry name" value="Ank"/>
    <property type="match status" value="1"/>
</dbReference>
<sequence length="233" mass="25920">MAPIHDAAFNGDVETLRRLLAEGVSPDATDDNEYRGRTPLHNLCFLHEHYHATGDDITACFRLLLDAGASLEAVDYNGYTLLHYAANVANIKMVSLLLEAGLDVNAVSDFHWTALHFAASGSSKAKARTNCVKMLLAAGADIDVRSDSGRTPFEMTLDQNLLRVWPLLLRAGAEIPTNNTHPYIERVRNAGGWKKHEQAHLATLTRSFEPKFPMLPKELVRHVVSFWLHAGYY</sequence>
<dbReference type="PROSITE" id="PS50088">
    <property type="entry name" value="ANK_REPEAT"/>
    <property type="match status" value="3"/>
</dbReference>
<dbReference type="AlphaFoldDB" id="A0A7S4E6N7"/>
<feature type="repeat" description="ANK" evidence="3">
    <location>
        <begin position="110"/>
        <end position="147"/>
    </location>
</feature>
<reference evidence="4" key="1">
    <citation type="submission" date="2021-01" db="EMBL/GenBank/DDBJ databases">
        <authorList>
            <person name="Corre E."/>
            <person name="Pelletier E."/>
            <person name="Niang G."/>
            <person name="Scheremetjew M."/>
            <person name="Finn R."/>
            <person name="Kale V."/>
            <person name="Holt S."/>
            <person name="Cochrane G."/>
            <person name="Meng A."/>
            <person name="Brown T."/>
            <person name="Cohen L."/>
        </authorList>
    </citation>
    <scope>NUCLEOTIDE SEQUENCE</scope>
    <source>
        <strain evidence="4">CCMP1756</strain>
    </source>
</reference>
<dbReference type="EMBL" id="HBIW01010528">
    <property type="protein sequence ID" value="CAE0693546.1"/>
    <property type="molecule type" value="Transcribed_RNA"/>
</dbReference>
<feature type="repeat" description="ANK" evidence="3">
    <location>
        <begin position="77"/>
        <end position="109"/>
    </location>
</feature>
<gene>
    <name evidence="4" type="ORF">PCAL00307_LOCUS8982</name>
</gene>
<dbReference type="Pfam" id="PF12796">
    <property type="entry name" value="Ank_2"/>
    <property type="match status" value="1"/>
</dbReference>
<evidence type="ECO:0000256" key="3">
    <source>
        <dbReference type="PROSITE-ProRule" id="PRU00023"/>
    </source>
</evidence>
<dbReference type="Gene3D" id="1.25.40.20">
    <property type="entry name" value="Ankyrin repeat-containing domain"/>
    <property type="match status" value="2"/>
</dbReference>
<protein>
    <submittedName>
        <fullName evidence="4">Uncharacterized protein</fullName>
    </submittedName>
</protein>
<dbReference type="InterPro" id="IPR002110">
    <property type="entry name" value="Ankyrin_rpt"/>
</dbReference>
<keyword evidence="2 3" id="KW-0040">ANK repeat</keyword>
<dbReference type="SUPFAM" id="SSF48403">
    <property type="entry name" value="Ankyrin repeat"/>
    <property type="match status" value="1"/>
</dbReference>
<evidence type="ECO:0000313" key="4">
    <source>
        <dbReference type="EMBL" id="CAE0693546.1"/>
    </source>
</evidence>
<dbReference type="InterPro" id="IPR036770">
    <property type="entry name" value="Ankyrin_rpt-contain_sf"/>
</dbReference>
<evidence type="ECO:0000256" key="1">
    <source>
        <dbReference type="ARBA" id="ARBA00022737"/>
    </source>
</evidence>
<feature type="repeat" description="ANK" evidence="3">
    <location>
        <begin position="1"/>
        <end position="31"/>
    </location>
</feature>
<dbReference type="PANTHER" id="PTHR24134">
    <property type="entry name" value="ANKYRIN REPEAT-CONTAINING PROTEIN DDB_G0279043"/>
    <property type="match status" value="1"/>
</dbReference>
<organism evidence="4">
    <name type="scientific">Pelagomonas calceolata</name>
    <dbReference type="NCBI Taxonomy" id="35677"/>
    <lineage>
        <taxon>Eukaryota</taxon>
        <taxon>Sar</taxon>
        <taxon>Stramenopiles</taxon>
        <taxon>Ochrophyta</taxon>
        <taxon>Pelagophyceae</taxon>
        <taxon>Pelagomonadales</taxon>
        <taxon>Pelagomonadaceae</taxon>
        <taxon>Pelagomonas</taxon>
    </lineage>
</organism>
<evidence type="ECO:0000256" key="2">
    <source>
        <dbReference type="ARBA" id="ARBA00023043"/>
    </source>
</evidence>
<name>A0A7S4E6N7_9STRA</name>